<proteinExistence type="predicted"/>
<sequence>MISFPHFKNMPTSFDDLPDEVSFPFSYIRILIIKSPSPSIFLNKALKLSSSILILKGVV</sequence>
<comment type="caution">
    <text evidence="1">The sequence shown here is derived from an EMBL/GenBank/DDBJ whole genome shotgun (WGS) entry which is preliminary data.</text>
</comment>
<dbReference type="AlphaFoldDB" id="A0A2A2G7C6"/>
<evidence type="ECO:0000313" key="2">
    <source>
        <dbReference type="Proteomes" id="UP000218831"/>
    </source>
</evidence>
<evidence type="ECO:0000313" key="1">
    <source>
        <dbReference type="EMBL" id="PAU92759.1"/>
    </source>
</evidence>
<protein>
    <submittedName>
        <fullName evidence="1">Uncharacterized protein</fullName>
    </submittedName>
</protein>
<dbReference type="Proteomes" id="UP000218831">
    <property type="component" value="Unassembled WGS sequence"/>
</dbReference>
<dbReference type="EMBL" id="NSKE01000013">
    <property type="protein sequence ID" value="PAU92759.1"/>
    <property type="molecule type" value="Genomic_DNA"/>
</dbReference>
<name>A0A2A2G7C6_9BACT</name>
<organism evidence="1 2">
    <name type="scientific">Fodinibius salipaludis</name>
    <dbReference type="NCBI Taxonomy" id="2032627"/>
    <lineage>
        <taxon>Bacteria</taxon>
        <taxon>Pseudomonadati</taxon>
        <taxon>Balneolota</taxon>
        <taxon>Balneolia</taxon>
        <taxon>Balneolales</taxon>
        <taxon>Balneolaceae</taxon>
        <taxon>Fodinibius</taxon>
    </lineage>
</organism>
<gene>
    <name evidence="1" type="ORF">CK503_14805</name>
</gene>
<reference evidence="1 2" key="1">
    <citation type="submission" date="2017-08" db="EMBL/GenBank/DDBJ databases">
        <title>Aliifodinibius alkalisoli sp. nov., isolated from saline alkaline soil.</title>
        <authorList>
            <person name="Liu D."/>
            <person name="Zhang G."/>
        </authorList>
    </citation>
    <scope>NUCLEOTIDE SEQUENCE [LARGE SCALE GENOMIC DNA]</scope>
    <source>
        <strain evidence="1 2">WN023</strain>
    </source>
</reference>
<accession>A0A2A2G7C6</accession>
<keyword evidence="2" id="KW-1185">Reference proteome</keyword>